<dbReference type="GO" id="GO:0016491">
    <property type="term" value="F:oxidoreductase activity"/>
    <property type="evidence" value="ECO:0007669"/>
    <property type="project" value="InterPro"/>
</dbReference>
<name>A0A9P6CQY8_9AGAR</name>
<dbReference type="AlphaFoldDB" id="A0A9P6CQY8"/>
<evidence type="ECO:0000313" key="4">
    <source>
        <dbReference type="Proteomes" id="UP000807353"/>
    </source>
</evidence>
<evidence type="ECO:0000259" key="2">
    <source>
        <dbReference type="Pfam" id="PF07110"/>
    </source>
</evidence>
<dbReference type="Gene3D" id="3.30.70.100">
    <property type="match status" value="1"/>
</dbReference>
<accession>A0A9P6CQY8</accession>
<comment type="caution">
    <text evidence="3">The sequence shown here is derived from an EMBL/GenBank/DDBJ whole genome shotgun (WGS) entry which is preliminary data.</text>
</comment>
<evidence type="ECO:0000256" key="1">
    <source>
        <dbReference type="ARBA" id="ARBA00005986"/>
    </source>
</evidence>
<sequence>MSLRQDRVRILAFIKKVDSVSKEEFSRYWVEDHSKIFMSMAIAKTNLLKYEQAHTNDAICKVFEGMGMHPPPWDGMATFEAESYEKIFAVFKDEEYLKIVLPDELKFIDRPNCKMLPLDLAPILDRETTE</sequence>
<reference evidence="3" key="1">
    <citation type="submission" date="2020-11" db="EMBL/GenBank/DDBJ databases">
        <authorList>
            <consortium name="DOE Joint Genome Institute"/>
            <person name="Ahrendt S."/>
            <person name="Riley R."/>
            <person name="Andreopoulos W."/>
            <person name="Labutti K."/>
            <person name="Pangilinan J."/>
            <person name="Ruiz-Duenas F.J."/>
            <person name="Barrasa J.M."/>
            <person name="Sanchez-Garcia M."/>
            <person name="Camarero S."/>
            <person name="Miyauchi S."/>
            <person name="Serrano A."/>
            <person name="Linde D."/>
            <person name="Babiker R."/>
            <person name="Drula E."/>
            <person name="Ayuso-Fernandez I."/>
            <person name="Pacheco R."/>
            <person name="Padilla G."/>
            <person name="Ferreira P."/>
            <person name="Barriuso J."/>
            <person name="Kellner H."/>
            <person name="Castanera R."/>
            <person name="Alfaro M."/>
            <person name="Ramirez L."/>
            <person name="Pisabarro A.G."/>
            <person name="Kuo A."/>
            <person name="Tritt A."/>
            <person name="Lipzen A."/>
            <person name="He G."/>
            <person name="Yan M."/>
            <person name="Ng V."/>
            <person name="Cullen D."/>
            <person name="Martin F."/>
            <person name="Rosso M.-N."/>
            <person name="Henrissat B."/>
            <person name="Hibbett D."/>
            <person name="Martinez A.T."/>
            <person name="Grigoriev I.V."/>
        </authorList>
    </citation>
    <scope>NUCLEOTIDE SEQUENCE</scope>
    <source>
        <strain evidence="3">CBS 247.69</strain>
    </source>
</reference>
<dbReference type="OrthoDB" id="3183782at2759"/>
<dbReference type="Proteomes" id="UP000807353">
    <property type="component" value="Unassembled WGS sequence"/>
</dbReference>
<dbReference type="InterPro" id="IPR009799">
    <property type="entry name" value="EthD_dom"/>
</dbReference>
<comment type="similarity">
    <text evidence="1">Belongs to the tpcK family.</text>
</comment>
<protein>
    <recommendedName>
        <fullName evidence="2">EthD domain-containing protein</fullName>
    </recommendedName>
</protein>
<keyword evidence="4" id="KW-1185">Reference proteome</keyword>
<gene>
    <name evidence="3" type="ORF">BDZ94DRAFT_1091</name>
</gene>
<proteinExistence type="inferred from homology"/>
<dbReference type="SUPFAM" id="SSF54909">
    <property type="entry name" value="Dimeric alpha+beta barrel"/>
    <property type="match status" value="1"/>
</dbReference>
<dbReference type="InterPro" id="IPR011008">
    <property type="entry name" value="Dimeric_a/b-barrel"/>
</dbReference>
<feature type="domain" description="EthD" evidence="2">
    <location>
        <begin position="19"/>
        <end position="110"/>
    </location>
</feature>
<evidence type="ECO:0000313" key="3">
    <source>
        <dbReference type="EMBL" id="KAF9469494.1"/>
    </source>
</evidence>
<organism evidence="3 4">
    <name type="scientific">Collybia nuda</name>
    <dbReference type="NCBI Taxonomy" id="64659"/>
    <lineage>
        <taxon>Eukaryota</taxon>
        <taxon>Fungi</taxon>
        <taxon>Dikarya</taxon>
        <taxon>Basidiomycota</taxon>
        <taxon>Agaricomycotina</taxon>
        <taxon>Agaricomycetes</taxon>
        <taxon>Agaricomycetidae</taxon>
        <taxon>Agaricales</taxon>
        <taxon>Tricholomatineae</taxon>
        <taxon>Clitocybaceae</taxon>
        <taxon>Collybia</taxon>
    </lineage>
</organism>
<dbReference type="Pfam" id="PF07110">
    <property type="entry name" value="EthD"/>
    <property type="match status" value="1"/>
</dbReference>
<dbReference type="EMBL" id="MU150229">
    <property type="protein sequence ID" value="KAF9469494.1"/>
    <property type="molecule type" value="Genomic_DNA"/>
</dbReference>